<evidence type="ECO:0000259" key="6">
    <source>
        <dbReference type="PROSITE" id="PS50905"/>
    </source>
</evidence>
<evidence type="ECO:0000256" key="2">
    <source>
        <dbReference type="ARBA" id="ARBA00022723"/>
    </source>
</evidence>
<dbReference type="InterPro" id="IPR009040">
    <property type="entry name" value="Ferritin-like_diiron"/>
</dbReference>
<dbReference type="PANTHER" id="PTHR11431">
    <property type="entry name" value="FERRITIN"/>
    <property type="match status" value="1"/>
</dbReference>
<proteinExistence type="predicted"/>
<dbReference type="InterPro" id="IPR001519">
    <property type="entry name" value="Ferritin"/>
</dbReference>
<feature type="domain" description="Ferritin-like diiron" evidence="6">
    <location>
        <begin position="2"/>
        <end position="147"/>
    </location>
</feature>
<keyword evidence="2 5" id="KW-0479">Metal-binding</keyword>
<evidence type="ECO:0000313" key="7">
    <source>
        <dbReference type="EMBL" id="KRO01467.1"/>
    </source>
</evidence>
<dbReference type="InterPro" id="IPR012347">
    <property type="entry name" value="Ferritin-like"/>
</dbReference>
<dbReference type="CDD" id="cd01055">
    <property type="entry name" value="Nonheme_Ferritin"/>
    <property type="match status" value="1"/>
</dbReference>
<dbReference type="PANTHER" id="PTHR11431:SF127">
    <property type="entry name" value="BACTERIAL NON-HEME FERRITIN"/>
    <property type="match status" value="1"/>
</dbReference>
<evidence type="ECO:0000313" key="8">
    <source>
        <dbReference type="Proteomes" id="UP000051927"/>
    </source>
</evidence>
<keyword evidence="8" id="KW-1185">Reference proteome</keyword>
<evidence type="ECO:0000256" key="1">
    <source>
        <dbReference type="ARBA" id="ARBA00022434"/>
    </source>
</evidence>
<dbReference type="PROSITE" id="PS50905">
    <property type="entry name" value="FERRITIN_LIKE"/>
    <property type="match status" value="1"/>
</dbReference>
<keyword evidence="4 5" id="KW-0408">Iron</keyword>
<gene>
    <name evidence="7" type="ORF">IV60_GL001336</name>
</gene>
<dbReference type="SUPFAM" id="SSF47240">
    <property type="entry name" value="Ferritin-like"/>
    <property type="match status" value="1"/>
</dbReference>
<name>A0ABR5PYG4_9ACTN</name>
<dbReference type="InterPro" id="IPR008331">
    <property type="entry name" value="Ferritin_DPS_dom"/>
</dbReference>
<protein>
    <recommendedName>
        <fullName evidence="5">Ferritin</fullName>
    </recommendedName>
</protein>
<dbReference type="Gene3D" id="1.20.1260.10">
    <property type="match status" value="1"/>
</dbReference>
<evidence type="ECO:0000256" key="5">
    <source>
        <dbReference type="RuleBase" id="RU361145"/>
    </source>
</evidence>
<accession>A0ABR5PYG4</accession>
<dbReference type="Proteomes" id="UP000051927">
    <property type="component" value="Unassembled WGS sequence"/>
</dbReference>
<organism evidence="7 8">
    <name type="scientific">Lancefieldella rimae</name>
    <dbReference type="NCBI Taxonomy" id="1383"/>
    <lineage>
        <taxon>Bacteria</taxon>
        <taxon>Bacillati</taxon>
        <taxon>Actinomycetota</taxon>
        <taxon>Coriobacteriia</taxon>
        <taxon>Coriobacteriales</taxon>
        <taxon>Atopobiaceae</taxon>
        <taxon>Lancefieldella</taxon>
    </lineage>
</organism>
<keyword evidence="1 5" id="KW-0409">Iron storage</keyword>
<reference evidence="7 8" key="1">
    <citation type="journal article" date="2015" name="Genome Announc.">
        <title>Expanding the biotechnology potential of lactobacilli through comparative genomics of 213 strains and associated genera.</title>
        <authorList>
            <person name="Sun Z."/>
            <person name="Harris H.M."/>
            <person name="McCann A."/>
            <person name="Guo C."/>
            <person name="Argimon S."/>
            <person name="Zhang W."/>
            <person name="Yang X."/>
            <person name="Jeffery I.B."/>
            <person name="Cooney J.C."/>
            <person name="Kagawa T.F."/>
            <person name="Liu W."/>
            <person name="Song Y."/>
            <person name="Salvetti E."/>
            <person name="Wrobel A."/>
            <person name="Rasinkangas P."/>
            <person name="Parkhill J."/>
            <person name="Rea M.C."/>
            <person name="O'Sullivan O."/>
            <person name="Ritari J."/>
            <person name="Douillard F.P."/>
            <person name="Paul Ross R."/>
            <person name="Yang R."/>
            <person name="Briner A.E."/>
            <person name="Felis G.E."/>
            <person name="de Vos W.M."/>
            <person name="Barrangou R."/>
            <person name="Klaenhammer T.R."/>
            <person name="Caufield P.W."/>
            <person name="Cui Y."/>
            <person name="Zhang H."/>
            <person name="O'Toole P.W."/>
        </authorList>
    </citation>
    <scope>NUCLEOTIDE SEQUENCE [LARGE SCALE GENOMIC DNA]</scope>
    <source>
        <strain evidence="7 8">DSM 7090</strain>
    </source>
</reference>
<evidence type="ECO:0000256" key="3">
    <source>
        <dbReference type="ARBA" id="ARBA00023002"/>
    </source>
</evidence>
<dbReference type="InterPro" id="IPR041719">
    <property type="entry name" value="Ferritin_prok"/>
</dbReference>
<sequence>MMALDSKVGEILNKQINKEFYSAYLYLTFADFFEDKGLKGFANWYVIQSQEEVAHARILRRYLLDNDWMPKMEAIAKPDLTFTEIIEPLKAALEHEKYITASINECYAVAQSVNDYRTMKLLDWYVEEQGEEEANASDQVKAVELFGGDAKNLFDLDHENAARVYTAPAMAM</sequence>
<dbReference type="InterPro" id="IPR009078">
    <property type="entry name" value="Ferritin-like_SF"/>
</dbReference>
<dbReference type="EMBL" id="JQCP01000004">
    <property type="protein sequence ID" value="KRO01467.1"/>
    <property type="molecule type" value="Genomic_DNA"/>
</dbReference>
<evidence type="ECO:0000256" key="4">
    <source>
        <dbReference type="ARBA" id="ARBA00023004"/>
    </source>
</evidence>
<dbReference type="Pfam" id="PF00210">
    <property type="entry name" value="Ferritin"/>
    <property type="match status" value="1"/>
</dbReference>
<comment type="caution">
    <text evidence="7">The sequence shown here is derived from an EMBL/GenBank/DDBJ whole genome shotgun (WGS) entry which is preliminary data.</text>
</comment>
<keyword evidence="3" id="KW-0560">Oxidoreductase</keyword>